<dbReference type="Pfam" id="PF10096">
    <property type="entry name" value="DUF2334"/>
    <property type="match status" value="1"/>
</dbReference>
<dbReference type="RefSeq" id="WP_020887993.1">
    <property type="nucleotide sequence ID" value="NZ_ATHI01000031.1"/>
</dbReference>
<dbReference type="InterPro" id="IPR018763">
    <property type="entry name" value="DUF2334"/>
</dbReference>
<name>S7U9E2_9BACT</name>
<dbReference type="eggNOG" id="COG3233">
    <property type="taxonomic scope" value="Bacteria"/>
</dbReference>
<dbReference type="EMBL" id="ATHI01000031">
    <property type="protein sequence ID" value="EPR30574.1"/>
    <property type="molecule type" value="Genomic_DNA"/>
</dbReference>
<comment type="caution">
    <text evidence="2">The sequence shown here is derived from an EMBL/GenBank/DDBJ whole genome shotgun (WGS) entry which is preliminary data.</text>
</comment>
<sequence>MSKAAPPEKTVTVVLRYDDYGPASDTAIERGILESLARHGLSCVFGVVPFTAMDIAVGGQSLCANEEKSTMLRQAVADGVVEAALHGCSHQRLTERGPGSRPTEFAGRGYETQLALILRGRKELEACTGRVPDCFIPPFNSYDVETVWALERVGIGCLSASMFGFAPERTSMRFLPQTCNLTQMRAAVEAARAGTDAKPLVVPLFHEFDFVENSAQRGRMSLGQFDGLLAWLAAQPDVTVRTAAQIQAEGHDLGVERYRAQQRFLMASLHPRAARVVRAEPARLRYLERDRAERLRRAVVRKTAASYALAALCAAGGGVAAVVAGLPKGLLLGLAGGANAAWVAMLLRRKGDIYYNAARLSVFLAALLAGVWAA</sequence>
<feature type="transmembrane region" description="Helical" evidence="1">
    <location>
        <begin position="354"/>
        <end position="373"/>
    </location>
</feature>
<dbReference type="InterPro" id="IPR011330">
    <property type="entry name" value="Glyco_hydro/deAcase_b/a-brl"/>
</dbReference>
<feature type="transmembrane region" description="Helical" evidence="1">
    <location>
        <begin position="304"/>
        <end position="324"/>
    </location>
</feature>
<proteinExistence type="predicted"/>
<dbReference type="Proteomes" id="UP000014975">
    <property type="component" value="Unassembled WGS sequence"/>
</dbReference>
<dbReference type="Gene3D" id="3.20.20.370">
    <property type="entry name" value="Glycoside hydrolase/deacetylase"/>
    <property type="match status" value="1"/>
</dbReference>
<dbReference type="SUPFAM" id="SSF88713">
    <property type="entry name" value="Glycoside hydrolase/deacetylase"/>
    <property type="match status" value="1"/>
</dbReference>
<keyword evidence="3" id="KW-1185">Reference proteome</keyword>
<evidence type="ECO:0000313" key="2">
    <source>
        <dbReference type="EMBL" id="EPR30574.1"/>
    </source>
</evidence>
<dbReference type="GO" id="GO:0005975">
    <property type="term" value="P:carbohydrate metabolic process"/>
    <property type="evidence" value="ECO:0007669"/>
    <property type="project" value="InterPro"/>
</dbReference>
<feature type="transmembrane region" description="Helical" evidence="1">
    <location>
        <begin position="330"/>
        <end position="347"/>
    </location>
</feature>
<evidence type="ECO:0000256" key="1">
    <source>
        <dbReference type="SAM" id="Phobius"/>
    </source>
</evidence>
<keyword evidence="1" id="KW-1133">Transmembrane helix</keyword>
<dbReference type="STRING" id="1121439.dsat_1296"/>
<keyword evidence="1" id="KW-0472">Membrane</keyword>
<evidence type="ECO:0000313" key="3">
    <source>
        <dbReference type="Proteomes" id="UP000014975"/>
    </source>
</evidence>
<organism evidence="2 3">
    <name type="scientific">Alkalidesulfovibrio alkalitolerans DSM 16529</name>
    <dbReference type="NCBI Taxonomy" id="1121439"/>
    <lineage>
        <taxon>Bacteria</taxon>
        <taxon>Pseudomonadati</taxon>
        <taxon>Thermodesulfobacteriota</taxon>
        <taxon>Desulfovibrionia</taxon>
        <taxon>Desulfovibrionales</taxon>
        <taxon>Desulfovibrionaceae</taxon>
        <taxon>Alkalidesulfovibrio</taxon>
    </lineage>
</organism>
<dbReference type="OrthoDB" id="5417728at2"/>
<reference evidence="2 3" key="1">
    <citation type="journal article" date="2013" name="Genome Announc.">
        <title>Draft genome sequences for three mercury-methylating, sulfate-reducing bacteria.</title>
        <authorList>
            <person name="Brown S.D."/>
            <person name="Hurt R.A.Jr."/>
            <person name="Gilmour C.C."/>
            <person name="Elias D.A."/>
        </authorList>
    </citation>
    <scope>NUCLEOTIDE SEQUENCE [LARGE SCALE GENOMIC DNA]</scope>
    <source>
        <strain evidence="2 3">DSM 16529</strain>
    </source>
</reference>
<dbReference type="AlphaFoldDB" id="S7U9E2"/>
<accession>S7U9E2</accession>
<protein>
    <submittedName>
        <fullName evidence="2">Polysaccharide deacetylase</fullName>
    </submittedName>
</protein>
<dbReference type="PATRIC" id="fig|1121439.3.peg.2680"/>
<keyword evidence="1" id="KW-0812">Transmembrane</keyword>
<gene>
    <name evidence="2" type="ORF">dsat_1296</name>
</gene>